<proteinExistence type="predicted"/>
<comment type="caution">
    <text evidence="1">The sequence shown here is derived from an EMBL/GenBank/DDBJ whole genome shotgun (WGS) entry which is preliminary data.</text>
</comment>
<name>A0A7W2HU93_9ACTN</name>
<reference evidence="1 2" key="1">
    <citation type="submission" date="2020-07" db="EMBL/GenBank/DDBJ databases">
        <title>Differential regulation of undecylprodigiosin biosynthesis in the yeast-scavenging Streptomyces strain MBK6.</title>
        <authorList>
            <person name="Baral B."/>
            <person name="Siitonen V."/>
            <person name="Laughlin M."/>
            <person name="Yamada K."/>
            <person name="Ilomaeki M."/>
            <person name="Metsae-Ketelae M."/>
            <person name="Niemi J."/>
        </authorList>
    </citation>
    <scope>NUCLEOTIDE SEQUENCE [LARGE SCALE GENOMIC DNA]</scope>
    <source>
        <strain evidence="1 2">MBK6</strain>
    </source>
</reference>
<evidence type="ECO:0000313" key="1">
    <source>
        <dbReference type="EMBL" id="MBA5221917.1"/>
    </source>
</evidence>
<sequence>MCTSAPWDSIRRGVMVHGDTTFNRLQLTRLVEELEALEARSPVIDEVLEAARFARDKSYYLFINGD</sequence>
<dbReference type="EMBL" id="JACERG010000009">
    <property type="protein sequence ID" value="MBA5221917.1"/>
    <property type="molecule type" value="Genomic_DNA"/>
</dbReference>
<protein>
    <submittedName>
        <fullName evidence="1">Uncharacterized protein</fullName>
    </submittedName>
</protein>
<dbReference type="Proteomes" id="UP000587608">
    <property type="component" value="Unassembled WGS sequence"/>
</dbReference>
<gene>
    <name evidence="1" type="ORF">H1X69_10865</name>
</gene>
<accession>A0A7W2HU93</accession>
<evidence type="ECO:0000313" key="2">
    <source>
        <dbReference type="Proteomes" id="UP000587608"/>
    </source>
</evidence>
<dbReference type="RefSeq" id="WP_191852668.1">
    <property type="nucleotide sequence ID" value="NZ_JACERG010000009.1"/>
</dbReference>
<dbReference type="AlphaFoldDB" id="A0A7W2HU93"/>
<organism evidence="1 2">
    <name type="scientific">Streptomyces griseoaurantiacus</name>
    <dbReference type="NCBI Taxonomy" id="68213"/>
    <lineage>
        <taxon>Bacteria</taxon>
        <taxon>Bacillati</taxon>
        <taxon>Actinomycetota</taxon>
        <taxon>Actinomycetes</taxon>
        <taxon>Kitasatosporales</taxon>
        <taxon>Streptomycetaceae</taxon>
        <taxon>Streptomyces</taxon>
        <taxon>Streptomyces aurantiacus group</taxon>
    </lineage>
</organism>